<feature type="non-terminal residue" evidence="2">
    <location>
        <position position="391"/>
    </location>
</feature>
<evidence type="ECO:0000313" key="2">
    <source>
        <dbReference type="EMBL" id="KAA6356111.1"/>
    </source>
</evidence>
<dbReference type="InterPro" id="IPR043128">
    <property type="entry name" value="Rev_trsase/Diguanyl_cyclase"/>
</dbReference>
<comment type="caution">
    <text evidence="2">The sequence shown here is derived from an EMBL/GenBank/DDBJ whole genome shotgun (WGS) entry which is preliminary data.</text>
</comment>
<dbReference type="Pfam" id="PF00078">
    <property type="entry name" value="RVT_1"/>
    <property type="match status" value="1"/>
</dbReference>
<dbReference type="PROSITE" id="PS50878">
    <property type="entry name" value="RT_POL"/>
    <property type="match status" value="1"/>
</dbReference>
<dbReference type="PANTHER" id="PTHR33050:SF7">
    <property type="entry name" value="RIBONUCLEASE H"/>
    <property type="match status" value="1"/>
</dbReference>
<keyword evidence="2" id="KW-0548">Nucleotidyltransferase</keyword>
<accession>A0A5J4TER5</accession>
<name>A0A5J4TER5_9EUKA</name>
<dbReference type="EMBL" id="SNRW01033522">
    <property type="protein sequence ID" value="KAA6356111.1"/>
    <property type="molecule type" value="Genomic_DNA"/>
</dbReference>
<dbReference type="GO" id="GO:0003964">
    <property type="term" value="F:RNA-directed DNA polymerase activity"/>
    <property type="evidence" value="ECO:0007669"/>
    <property type="project" value="UniProtKB-KW"/>
</dbReference>
<dbReference type="InterPro" id="IPR052055">
    <property type="entry name" value="Hepadnavirus_pol/RT"/>
</dbReference>
<protein>
    <submittedName>
        <fullName evidence="2">Putative reverse transcriptase</fullName>
    </submittedName>
</protein>
<proteinExistence type="predicted"/>
<dbReference type="SUPFAM" id="SSF56672">
    <property type="entry name" value="DNA/RNA polymerases"/>
    <property type="match status" value="1"/>
</dbReference>
<reference evidence="2 3" key="1">
    <citation type="submission" date="2019-03" db="EMBL/GenBank/DDBJ databases">
        <title>Single cell metagenomics reveals metabolic interactions within the superorganism composed of flagellate Streblomastix strix and complex community of Bacteroidetes bacteria on its surface.</title>
        <authorList>
            <person name="Treitli S.C."/>
            <person name="Kolisko M."/>
            <person name="Husnik F."/>
            <person name="Keeling P."/>
            <person name="Hampl V."/>
        </authorList>
    </citation>
    <scope>NUCLEOTIDE SEQUENCE [LARGE SCALE GENOMIC DNA]</scope>
    <source>
        <strain evidence="2">ST1C</strain>
    </source>
</reference>
<keyword evidence="2" id="KW-0695">RNA-directed DNA polymerase</keyword>
<dbReference type="AlphaFoldDB" id="A0A5J4TER5"/>
<dbReference type="InterPro" id="IPR043502">
    <property type="entry name" value="DNA/RNA_pol_sf"/>
</dbReference>
<organism evidence="2 3">
    <name type="scientific">Streblomastix strix</name>
    <dbReference type="NCBI Taxonomy" id="222440"/>
    <lineage>
        <taxon>Eukaryota</taxon>
        <taxon>Metamonada</taxon>
        <taxon>Preaxostyla</taxon>
        <taxon>Oxymonadida</taxon>
        <taxon>Streblomastigidae</taxon>
        <taxon>Streblomastix</taxon>
    </lineage>
</organism>
<dbReference type="PANTHER" id="PTHR33050">
    <property type="entry name" value="REVERSE TRANSCRIPTASE DOMAIN-CONTAINING PROTEIN"/>
    <property type="match status" value="1"/>
</dbReference>
<dbReference type="InterPro" id="IPR000477">
    <property type="entry name" value="RT_dom"/>
</dbReference>
<evidence type="ECO:0000313" key="3">
    <source>
        <dbReference type="Proteomes" id="UP000324800"/>
    </source>
</evidence>
<dbReference type="Proteomes" id="UP000324800">
    <property type="component" value="Unassembled WGS sequence"/>
</dbReference>
<feature type="domain" description="Reverse transcriptase" evidence="1">
    <location>
        <begin position="138"/>
        <end position="321"/>
    </location>
</feature>
<feature type="non-terminal residue" evidence="2">
    <location>
        <position position="1"/>
    </location>
</feature>
<sequence>LNERGEYLKAATLPPGIIRDSVLKNLKRRSESTQTLSTGVRAKMDFSVAQIEKEETIQRDQPQSSQMEAKSEEIRGRLMKLCTAWAAIGAEKQIIMDIMPLWASKHSKQILQTVSHPTQPRGNLHQYYLLLQEEIFQNIVIQVNPLFVKQFFPTFCIPKRDGSFRKIQDARKLNKQTKKIHFKMISPFDVQHALLKNFYLTSIDIKSAFNHITVHPSLQPYLGFQVEDRSYVYIEMPFELRLAPIIFTKTLHIALAAIKKDLYSTILLYSVDILIINEHPESSTQESQLIMNKVLIFGWIINEKKSELQPINEIRYLGWIWNMEEMIVKMPLDRQIKLILLNTSPYPTDQESTICLNQNVIQTNREITISQIPIPTGIFSSNQIESFERQS</sequence>
<gene>
    <name evidence="2" type="ORF">EZS28_048362</name>
</gene>
<keyword evidence="2" id="KW-0808">Transferase</keyword>
<evidence type="ECO:0000259" key="1">
    <source>
        <dbReference type="PROSITE" id="PS50878"/>
    </source>
</evidence>
<dbReference type="OrthoDB" id="6773263at2759"/>
<dbReference type="Gene3D" id="3.30.70.270">
    <property type="match status" value="1"/>
</dbReference>